<organism evidence="7 8">
    <name type="scientific">Selenomonas ruminantium</name>
    <dbReference type="NCBI Taxonomy" id="971"/>
    <lineage>
        <taxon>Bacteria</taxon>
        <taxon>Bacillati</taxon>
        <taxon>Bacillota</taxon>
        <taxon>Negativicutes</taxon>
        <taxon>Selenomonadales</taxon>
        <taxon>Selenomonadaceae</taxon>
        <taxon>Selenomonas</taxon>
    </lineage>
</organism>
<evidence type="ECO:0000256" key="1">
    <source>
        <dbReference type="ARBA" id="ARBA00004167"/>
    </source>
</evidence>
<keyword evidence="2 5" id="KW-0812">Transmembrane</keyword>
<accession>A0A1H3XUW7</accession>
<dbReference type="EMBL" id="FNQG01000006">
    <property type="protein sequence ID" value="SEA03277.1"/>
    <property type="molecule type" value="Genomic_DNA"/>
</dbReference>
<dbReference type="PANTHER" id="PTHR30441:SF8">
    <property type="entry name" value="DUF748 DOMAIN-CONTAINING PROTEIN"/>
    <property type="match status" value="1"/>
</dbReference>
<name>A0A1H3XUW7_SELRU</name>
<dbReference type="InterPro" id="IPR052894">
    <property type="entry name" value="AsmA-related"/>
</dbReference>
<evidence type="ECO:0000256" key="4">
    <source>
        <dbReference type="ARBA" id="ARBA00023136"/>
    </source>
</evidence>
<evidence type="ECO:0000256" key="3">
    <source>
        <dbReference type="ARBA" id="ARBA00022989"/>
    </source>
</evidence>
<evidence type="ECO:0000259" key="6">
    <source>
        <dbReference type="Pfam" id="PF04357"/>
    </source>
</evidence>
<reference evidence="7 8" key="1">
    <citation type="submission" date="2016-10" db="EMBL/GenBank/DDBJ databases">
        <authorList>
            <person name="de Groot N.N."/>
        </authorList>
    </citation>
    <scope>NUCLEOTIDE SEQUENCE [LARGE SCALE GENOMIC DNA]</scope>
    <source>
        <strain evidence="7 8">DSM 2872</strain>
    </source>
</reference>
<evidence type="ECO:0000256" key="5">
    <source>
        <dbReference type="SAM" id="Phobius"/>
    </source>
</evidence>
<dbReference type="PROSITE" id="PS51257">
    <property type="entry name" value="PROKAR_LIPOPROTEIN"/>
    <property type="match status" value="1"/>
</dbReference>
<keyword evidence="4 5" id="KW-0472">Membrane</keyword>
<sequence length="1449" mass="156601">MKVKTWIIGTLAAGCLAAGGLWYYVHTQNFMERAGEEVSSLATQALGADVTVGEIEVNSLRDIKLHNLAVYDKQAELIASADEAQVSCRLLAAVMDPAEAVAEVEVKGLQAVLVERADGSWNVQDLITEEKSSQRFRGRVKATDARVRLRRAGQELSLEKVNALVDLADNPVYKAEFAAENQGTAIKGTATISDSRQIINASLSGMEIKNYLSFIPAGLLPENVEIKGGNIPEAELHIYRRDGDLSFSGEAELAAGAVRVEDTEIENIAGHASFTNEEGLLNINASAAGQQVNVHGKIKHLQTTPYMELEAASESFDPGKILTNLPYAGAAKFAVKVTGVLNNPSVDGKVEVPQGKIMDVPFSGVTADVRYQDKNLFVRDFSAQVWGGKARGEAVISTENLGYTAHLKVDDIDAAQGAAYLPQLAGITGRVSADVGGNGIGTDLSTLQLYGSASVKNAGWQGLRVDKATTSFYLADDDLLIDYLSVKMPNHSSLGLEGSIRDMRDSAQLDFAFYGGHFDLAMLQNIDSRIDMSGLADFKGTVHGDKSNPQVDIKFSGLQGKIFKQPYDSLKIAASGSLDGIGIDDFLMEKDGKEVWQAKGSVGFTGEKRINLRLDTMGARMEDIAALIAPDQPITGNVDNVIQLTGTLDNPKAVGYIHFYRGSYRGVLLSGMDGDYFLENGKLRLQDFHAYSPMIDMVLNGNLTTADQSLDMEVKASDIDLKRVEHKLPYEVSGHGTFMGKIDGTINNPIFHGILNAPAVELNGVTLTNLRGLVKFMNNSFDIDHFGFEQDGGTYDLELEYDTNTGRLDGDMVVQNADIAAVAALANAKTDVISGRADLLAHISGTADNPTVKVDGDIQQGTAGGYDVHNVALDLQLLNHIVYINKLSGSQGQNGLFSVAGTVTIGGPMDVHFSASQLDFGMFTGLAGLRLQNVTGAADIEANIGGYTYNPSADLNLQVVNGGVQGSSFDTLTGAAHLKNGLIDLTELKVAKQVGERSCSAAAKGIVPLRALTAGKDEWLEDYEQIQLQIGLENADLSLLPTISKQVDWALGATEGAVKIYGSLAHPLIDGSIVVPNGAVKLKELNDPVTDMAVKVNFAGSKVTVEDFSGKMGGGSYRLQGSVSFNGLEPEHYDLSLNIDQLGINSKFFTGPLNGQFSLKDTDFYGHRLPKLYGQLDFKHCQVSVPTIPDSDGEMPEMVLDVQVNVGDKVHFYSPYLYDLYLTGAFHAGGIMSHPKMSGSLQVKRGGTINYLKTEFNIRQGVANFNQVASFMPSIDFFADTKLARARVFLSVRGPLGAAQMKLSSSPAMSQTQIVQLLTLRDAYRDGNTSMNAGDLLAVGLQMTFLSEVEGLMRNYLYMDKLTISRGNGSLFSNYNAEKDKENPENKYDFNVTMGKYISDKVMLRYTHGFGSKDINRYGVQYDINDHWGLTFERESNKSIVGVEARMTF</sequence>
<dbReference type="RefSeq" id="WP_074672053.1">
    <property type="nucleotide sequence ID" value="NZ_FNQG01000006.1"/>
</dbReference>
<dbReference type="OrthoDB" id="3034030at2"/>
<dbReference type="Proteomes" id="UP000183469">
    <property type="component" value="Unassembled WGS sequence"/>
</dbReference>
<evidence type="ECO:0000313" key="7">
    <source>
        <dbReference type="EMBL" id="SEA03277.1"/>
    </source>
</evidence>
<evidence type="ECO:0000313" key="8">
    <source>
        <dbReference type="Proteomes" id="UP000183469"/>
    </source>
</evidence>
<dbReference type="GO" id="GO:0009306">
    <property type="term" value="P:protein secretion"/>
    <property type="evidence" value="ECO:0007669"/>
    <property type="project" value="InterPro"/>
</dbReference>
<protein>
    <submittedName>
        <fullName evidence="7">Translocation and assembly module TamB</fullName>
    </submittedName>
</protein>
<feature type="transmembrane region" description="Helical" evidence="5">
    <location>
        <begin position="7"/>
        <end position="25"/>
    </location>
</feature>
<dbReference type="Pfam" id="PF04357">
    <property type="entry name" value="TamB"/>
    <property type="match status" value="1"/>
</dbReference>
<dbReference type="InterPro" id="IPR007452">
    <property type="entry name" value="TamB_C"/>
</dbReference>
<dbReference type="PANTHER" id="PTHR30441">
    <property type="entry name" value="DUF748 DOMAIN-CONTAINING PROTEIN"/>
    <property type="match status" value="1"/>
</dbReference>
<comment type="subcellular location">
    <subcellularLocation>
        <location evidence="1">Membrane</location>
        <topology evidence="1">Single-pass membrane protein</topology>
    </subcellularLocation>
</comment>
<gene>
    <name evidence="7" type="ORF">SAMN05660648_01683</name>
</gene>
<keyword evidence="3 5" id="KW-1133">Transmembrane helix</keyword>
<proteinExistence type="predicted"/>
<feature type="domain" description="Translocation and assembly module TamB C-terminal" evidence="6">
    <location>
        <begin position="1107"/>
        <end position="1443"/>
    </location>
</feature>
<evidence type="ECO:0000256" key="2">
    <source>
        <dbReference type="ARBA" id="ARBA00022692"/>
    </source>
</evidence>
<dbReference type="GO" id="GO:0090313">
    <property type="term" value="P:regulation of protein targeting to membrane"/>
    <property type="evidence" value="ECO:0007669"/>
    <property type="project" value="TreeGrafter"/>
</dbReference>
<dbReference type="GO" id="GO:0005886">
    <property type="term" value="C:plasma membrane"/>
    <property type="evidence" value="ECO:0007669"/>
    <property type="project" value="InterPro"/>
</dbReference>